<accession>A0ABW3I855</accession>
<keyword evidence="2" id="KW-1185">Reference proteome</keyword>
<evidence type="ECO:0000313" key="2">
    <source>
        <dbReference type="Proteomes" id="UP001596996"/>
    </source>
</evidence>
<organism evidence="1 2">
    <name type="scientific">Seminibacterium arietis</name>
    <dbReference type="NCBI Taxonomy" id="1173502"/>
    <lineage>
        <taxon>Bacteria</taxon>
        <taxon>Pseudomonadati</taxon>
        <taxon>Pseudomonadota</taxon>
        <taxon>Gammaproteobacteria</taxon>
        <taxon>Pasteurellales</taxon>
        <taxon>Pasteurellaceae</taxon>
        <taxon>Seminibacterium</taxon>
    </lineage>
</organism>
<proteinExistence type="predicted"/>
<dbReference type="RefSeq" id="WP_380819563.1">
    <property type="nucleotide sequence ID" value="NZ_JBHTJN010000008.1"/>
</dbReference>
<gene>
    <name evidence="1" type="ORF">ACFQ02_03900</name>
</gene>
<dbReference type="Proteomes" id="UP001596996">
    <property type="component" value="Unassembled WGS sequence"/>
</dbReference>
<sequence length="58" mass="6346">MEKIEQNGLSQAYALKAFYLPTAEENEANLAKALWLHKTFFESLANAVASGIAKAFKG</sequence>
<evidence type="ECO:0000313" key="1">
    <source>
        <dbReference type="EMBL" id="MFD0965996.1"/>
    </source>
</evidence>
<dbReference type="InterPro" id="IPR054184">
    <property type="entry name" value="DUF6890"/>
</dbReference>
<comment type="caution">
    <text evidence="1">The sequence shown here is derived from an EMBL/GenBank/DDBJ whole genome shotgun (WGS) entry which is preliminary data.</text>
</comment>
<name>A0ABW3I855_9PAST</name>
<reference evidence="2" key="1">
    <citation type="journal article" date="2019" name="Int. J. Syst. Evol. Microbiol.">
        <title>The Global Catalogue of Microorganisms (GCM) 10K type strain sequencing project: providing services to taxonomists for standard genome sequencing and annotation.</title>
        <authorList>
            <consortium name="The Broad Institute Genomics Platform"/>
            <consortium name="The Broad Institute Genome Sequencing Center for Infectious Disease"/>
            <person name="Wu L."/>
            <person name="Ma J."/>
        </authorList>
    </citation>
    <scope>NUCLEOTIDE SEQUENCE [LARGE SCALE GENOMIC DNA]</scope>
    <source>
        <strain evidence="2">CCUG 61707</strain>
    </source>
</reference>
<protein>
    <submittedName>
        <fullName evidence="1">DUF6890 family protein</fullName>
    </submittedName>
</protein>
<dbReference type="EMBL" id="JBHTJN010000008">
    <property type="protein sequence ID" value="MFD0965996.1"/>
    <property type="molecule type" value="Genomic_DNA"/>
</dbReference>
<dbReference type="Pfam" id="PF21830">
    <property type="entry name" value="DUF6890"/>
    <property type="match status" value="1"/>
</dbReference>